<accession>A0ACC2UAL2</accession>
<dbReference type="Proteomes" id="UP001165960">
    <property type="component" value="Unassembled WGS sequence"/>
</dbReference>
<dbReference type="EMBL" id="QTSX02000999">
    <property type="protein sequence ID" value="KAJ9083462.1"/>
    <property type="molecule type" value="Genomic_DNA"/>
</dbReference>
<keyword evidence="2" id="KW-1185">Reference proteome</keyword>
<gene>
    <name evidence="1" type="ORF">DSO57_1034556</name>
</gene>
<evidence type="ECO:0000313" key="2">
    <source>
        <dbReference type="Proteomes" id="UP001165960"/>
    </source>
</evidence>
<protein>
    <submittedName>
        <fullName evidence="1">Uncharacterized protein</fullName>
    </submittedName>
</protein>
<proteinExistence type="predicted"/>
<sequence>MITLGSYQVNLGQNKFMYEYSWLYMNNEHLSPLFFSKMKKQHLHFDSDSIHFITSQTLYHSFTIVVCANRAHSLALRGKSQAKDFSHILCKYFKLLEENFSWGWKHLAHLASRPSDSKLLLTQSRLALALRYHNDYIELSKLALHIPSNISTPLSSIPITTTISRFSQQGLSIAIRNILLTSTLNPISFDLDFVRIIIPSIAFIMAHSKVIKTTLKQKSQLEAALSYARNTLERGQSVPFLHATTSAYLDMFDFLAKLNEIEIKHSS</sequence>
<comment type="caution">
    <text evidence="1">The sequence shown here is derived from an EMBL/GenBank/DDBJ whole genome shotgun (WGS) entry which is preliminary data.</text>
</comment>
<reference evidence="1" key="1">
    <citation type="submission" date="2022-04" db="EMBL/GenBank/DDBJ databases">
        <title>Genome of the entomopathogenic fungus Entomophthora muscae.</title>
        <authorList>
            <person name="Elya C."/>
            <person name="Lovett B.R."/>
            <person name="Lee E."/>
            <person name="Macias A.M."/>
            <person name="Hajek A.E."/>
            <person name="De Bivort B.L."/>
            <person name="Kasson M.T."/>
            <person name="De Fine Licht H.H."/>
            <person name="Stajich J.E."/>
        </authorList>
    </citation>
    <scope>NUCLEOTIDE SEQUENCE</scope>
    <source>
        <strain evidence="1">Berkeley</strain>
    </source>
</reference>
<evidence type="ECO:0000313" key="1">
    <source>
        <dbReference type="EMBL" id="KAJ9083462.1"/>
    </source>
</evidence>
<organism evidence="1 2">
    <name type="scientific">Entomophthora muscae</name>
    <dbReference type="NCBI Taxonomy" id="34485"/>
    <lineage>
        <taxon>Eukaryota</taxon>
        <taxon>Fungi</taxon>
        <taxon>Fungi incertae sedis</taxon>
        <taxon>Zoopagomycota</taxon>
        <taxon>Entomophthoromycotina</taxon>
        <taxon>Entomophthoromycetes</taxon>
        <taxon>Entomophthorales</taxon>
        <taxon>Entomophthoraceae</taxon>
        <taxon>Entomophthora</taxon>
    </lineage>
</organism>
<name>A0ACC2UAL2_9FUNG</name>